<dbReference type="InterPro" id="IPR001828">
    <property type="entry name" value="ANF_lig-bd_rcpt"/>
</dbReference>
<dbReference type="SUPFAM" id="SSF53822">
    <property type="entry name" value="Periplasmic binding protein-like I"/>
    <property type="match status" value="1"/>
</dbReference>
<dbReference type="Pfam" id="PF01094">
    <property type="entry name" value="ANF_receptor"/>
    <property type="match status" value="1"/>
</dbReference>
<dbReference type="InterPro" id="IPR001320">
    <property type="entry name" value="Iontro_rcpt_C"/>
</dbReference>
<dbReference type="GO" id="GO:0009611">
    <property type="term" value="P:response to wounding"/>
    <property type="evidence" value="ECO:0007669"/>
    <property type="project" value="UniProtKB-ARBA"/>
</dbReference>
<dbReference type="FunFam" id="3.40.50.2300:FF:000081">
    <property type="entry name" value="Glutamate receptor"/>
    <property type="match status" value="1"/>
</dbReference>
<evidence type="ECO:0000256" key="9">
    <source>
        <dbReference type="ARBA" id="ARBA00023170"/>
    </source>
</evidence>
<dbReference type="Gene3D" id="3.40.190.10">
    <property type="entry name" value="Periplasmic binding protein-like II"/>
    <property type="match status" value="2"/>
</dbReference>
<dbReference type="EMBL" id="JAGGNH010000001">
    <property type="protein sequence ID" value="KAJ0984475.1"/>
    <property type="molecule type" value="Genomic_DNA"/>
</dbReference>
<sequence length="907" mass="100693">MASVVVVLLFCLVLSLEGLVSGARPEVVNIGAVLSYDSIVGRVAKVAIEAAVADVNANSTVLGGTKLNLIMENANGSAFIGAIGAFQLLEKNAIAIIAPESSPIAHVVSFISNGLQVPLISFAATDPNLSSLEFQFFLRMTQSDSYQMTAMADLIYYNGWRHVIAIFIDDEYGRNGIYSLEDELAKTRSKISYKIALPAGVTSDVISSMLEKSKLIGIRVYVVHVNAGSGLQVFSSAQQLQMITDEYVWLATDWLSTTLDSSDSVLISPSYLQGVVGFRQYIPQSKQKDAFVSRWSKLQRQKIVSSQLNTYALYAYDTVWAIAHALRDFLDESTDIIYTSNHTFQNTNMWMQFEKLKTFRDGQLLLDKLLLLNFTGMTGHIQFDSNHNLIKGVYEVINIVKSRIHTVGYWTSQYGLSLLSPETLYENKPRNYSTNQALGAIVWPGGGTIKPRGWVVADSERPLRIGVPHRASYVEFVKIVKDSPSPIGYCIDLFEAALKLVPYNVPHLFVPFGDGQSNPNYDELINMVEENVFDAAVGDIAIITNRTKVVDFTQPYICTGLAIVAPLNSIKSNAWVFLMPFTLGMWCVTGAFFFVIGLVIWTLEHRVNKDFRGPPRRQLMTMFLFSFSTLFKTHQEETTSILGRMVLMIWLFLLMVITSSYTASLTSFLTIQQLSSPIKGIDSLIASNQPIGYQVGSFAQSYLRDVLNIHQSRLVSLGSPEAYEEALLLGPKDGGVAAIVDELPYIELFLSKTNGFGIVGQPFTRSGWGFAFPRDSPLAVDLSIAILKLSENGELQRIHQKWFCKPRCIAQTSTSSDANQLHFSSFWGLFLLCGAAAIASFLLFLLRAICQYVRFKERHKDHTSTGESSSKGCSQAVHGFFDFIDEKEEAVKSMFKQQNNPAQTLST</sequence>
<evidence type="ECO:0000256" key="11">
    <source>
        <dbReference type="ARBA" id="ARBA00023286"/>
    </source>
</evidence>
<keyword evidence="12 13" id="KW-0407">Ion channel</keyword>
<dbReference type="SMART" id="SM00079">
    <property type="entry name" value="PBPe"/>
    <property type="match status" value="1"/>
</dbReference>
<evidence type="ECO:0000256" key="5">
    <source>
        <dbReference type="ARBA" id="ARBA00022729"/>
    </source>
</evidence>
<evidence type="ECO:0000256" key="10">
    <source>
        <dbReference type="ARBA" id="ARBA00023180"/>
    </source>
</evidence>
<keyword evidence="6 14" id="KW-1133">Transmembrane helix</keyword>
<dbReference type="PANTHER" id="PTHR18966">
    <property type="entry name" value="IONOTROPIC GLUTAMATE RECEPTOR"/>
    <property type="match status" value="1"/>
</dbReference>
<evidence type="ECO:0000256" key="14">
    <source>
        <dbReference type="SAM" id="Phobius"/>
    </source>
</evidence>
<feature type="transmembrane region" description="Helical" evidence="14">
    <location>
        <begin position="641"/>
        <end position="663"/>
    </location>
</feature>
<dbReference type="PIRSF" id="PIRSF037090">
    <property type="entry name" value="Iontro_Glu-like_rcpt_pln"/>
    <property type="match status" value="1"/>
</dbReference>
<keyword evidence="11 13" id="KW-1071">Ligand-gated ion channel</keyword>
<dbReference type="Pfam" id="PF00060">
    <property type="entry name" value="Lig_chan"/>
    <property type="match status" value="1"/>
</dbReference>
<evidence type="ECO:0000256" key="7">
    <source>
        <dbReference type="ARBA" id="ARBA00023065"/>
    </source>
</evidence>
<dbReference type="AlphaFoldDB" id="A0A9D5D5I8"/>
<feature type="chain" id="PRO_5038371702" description="Glutamate receptor" evidence="15">
    <location>
        <begin position="23"/>
        <end position="907"/>
    </location>
</feature>
<dbReference type="GO" id="GO:0004930">
    <property type="term" value="F:G protein-coupled receptor activity"/>
    <property type="evidence" value="ECO:0007669"/>
    <property type="project" value="InterPro"/>
</dbReference>
<feature type="transmembrane region" description="Helical" evidence="14">
    <location>
        <begin position="575"/>
        <end position="603"/>
    </location>
</feature>
<proteinExistence type="inferred from homology"/>
<comment type="function">
    <text evidence="13">Glutamate-gated receptor that probably acts as non-selective cation channel.</text>
</comment>
<organism evidence="17 18">
    <name type="scientific">Dioscorea zingiberensis</name>
    <dbReference type="NCBI Taxonomy" id="325984"/>
    <lineage>
        <taxon>Eukaryota</taxon>
        <taxon>Viridiplantae</taxon>
        <taxon>Streptophyta</taxon>
        <taxon>Embryophyta</taxon>
        <taxon>Tracheophyta</taxon>
        <taxon>Spermatophyta</taxon>
        <taxon>Magnoliopsida</taxon>
        <taxon>Liliopsida</taxon>
        <taxon>Dioscoreales</taxon>
        <taxon>Dioscoreaceae</taxon>
        <taxon>Dioscorea</taxon>
    </lineage>
</organism>
<dbReference type="InterPro" id="IPR000337">
    <property type="entry name" value="GPCR_3"/>
</dbReference>
<dbReference type="GO" id="GO:0016020">
    <property type="term" value="C:membrane"/>
    <property type="evidence" value="ECO:0007669"/>
    <property type="project" value="UniProtKB-SubCell"/>
</dbReference>
<dbReference type="Gene3D" id="1.10.287.70">
    <property type="match status" value="1"/>
</dbReference>
<feature type="domain" description="Ionotropic glutamate receptor C-terminal" evidence="16">
    <location>
        <begin position="464"/>
        <end position="805"/>
    </location>
</feature>
<evidence type="ECO:0000256" key="12">
    <source>
        <dbReference type="ARBA" id="ARBA00023303"/>
    </source>
</evidence>
<dbReference type="GO" id="GO:0015276">
    <property type="term" value="F:ligand-gated monoatomic ion channel activity"/>
    <property type="evidence" value="ECO:0007669"/>
    <property type="project" value="InterPro"/>
</dbReference>
<reference evidence="17" key="2">
    <citation type="journal article" date="2022" name="Hortic Res">
        <title>The genome of Dioscorea zingiberensis sheds light on the biosynthesis, origin and evolution of the medicinally important diosgenin saponins.</title>
        <authorList>
            <person name="Li Y."/>
            <person name="Tan C."/>
            <person name="Li Z."/>
            <person name="Guo J."/>
            <person name="Li S."/>
            <person name="Chen X."/>
            <person name="Wang C."/>
            <person name="Dai X."/>
            <person name="Yang H."/>
            <person name="Song W."/>
            <person name="Hou L."/>
            <person name="Xu J."/>
            <person name="Tong Z."/>
            <person name="Xu A."/>
            <person name="Yuan X."/>
            <person name="Wang W."/>
            <person name="Yang Q."/>
            <person name="Chen L."/>
            <person name="Sun Z."/>
            <person name="Wang K."/>
            <person name="Pan B."/>
            <person name="Chen J."/>
            <person name="Bao Y."/>
            <person name="Liu F."/>
            <person name="Qi X."/>
            <person name="Gang D.R."/>
            <person name="Wen J."/>
            <person name="Li J."/>
        </authorList>
    </citation>
    <scope>NUCLEOTIDE SEQUENCE</scope>
    <source>
        <strain evidence="17">Dzin_1.0</strain>
    </source>
</reference>
<keyword evidence="4 14" id="KW-0812">Transmembrane</keyword>
<dbReference type="InterPro" id="IPR019594">
    <property type="entry name" value="Glu/Gly-bd"/>
</dbReference>
<evidence type="ECO:0000313" key="17">
    <source>
        <dbReference type="EMBL" id="KAJ0984475.1"/>
    </source>
</evidence>
<dbReference type="InterPro" id="IPR028082">
    <property type="entry name" value="Peripla_BP_I"/>
</dbReference>
<protein>
    <recommendedName>
        <fullName evidence="13">Glutamate receptor</fullName>
    </recommendedName>
</protein>
<reference evidence="17" key="1">
    <citation type="submission" date="2021-03" db="EMBL/GenBank/DDBJ databases">
        <authorList>
            <person name="Li Z."/>
            <person name="Yang C."/>
        </authorList>
    </citation>
    <scope>NUCLEOTIDE SEQUENCE</scope>
    <source>
        <strain evidence="17">Dzin_1.0</strain>
        <tissue evidence="17">Leaf</tissue>
    </source>
</reference>
<dbReference type="PRINTS" id="PR00248">
    <property type="entry name" value="GPCRMGR"/>
</dbReference>
<dbReference type="OrthoDB" id="5984008at2759"/>
<comment type="caution">
    <text evidence="17">The sequence shown here is derived from an EMBL/GenBank/DDBJ whole genome shotgun (WGS) entry which is preliminary data.</text>
</comment>
<dbReference type="FunFam" id="3.40.190.10:FF:000054">
    <property type="entry name" value="Glutamate receptor"/>
    <property type="match status" value="1"/>
</dbReference>
<keyword evidence="8 13" id="KW-0472">Membrane</keyword>
<dbReference type="FunFam" id="1.10.287.70:FF:000037">
    <property type="entry name" value="Glutamate receptor"/>
    <property type="match status" value="1"/>
</dbReference>
<name>A0A9D5D5I8_9LILI</name>
<evidence type="ECO:0000259" key="16">
    <source>
        <dbReference type="SMART" id="SM00079"/>
    </source>
</evidence>
<evidence type="ECO:0000256" key="2">
    <source>
        <dbReference type="ARBA" id="ARBA00008685"/>
    </source>
</evidence>
<dbReference type="InterPro" id="IPR015683">
    <property type="entry name" value="Ionotropic_Glu_rcpt"/>
</dbReference>
<accession>A0A9D5D5I8</accession>
<keyword evidence="18" id="KW-1185">Reference proteome</keyword>
<dbReference type="FunFam" id="3.40.190.10:FF:000175">
    <property type="entry name" value="Glutamate receptor"/>
    <property type="match status" value="1"/>
</dbReference>
<evidence type="ECO:0000256" key="1">
    <source>
        <dbReference type="ARBA" id="ARBA00004141"/>
    </source>
</evidence>
<evidence type="ECO:0000256" key="6">
    <source>
        <dbReference type="ARBA" id="ARBA00022989"/>
    </source>
</evidence>
<dbReference type="Pfam" id="PF10613">
    <property type="entry name" value="Lig_chan-Glu_bd"/>
    <property type="match status" value="1"/>
</dbReference>
<dbReference type="CDD" id="cd13686">
    <property type="entry name" value="GluR_Plant"/>
    <property type="match status" value="1"/>
</dbReference>
<evidence type="ECO:0000256" key="3">
    <source>
        <dbReference type="ARBA" id="ARBA00022448"/>
    </source>
</evidence>
<evidence type="ECO:0000256" key="4">
    <source>
        <dbReference type="ARBA" id="ARBA00022692"/>
    </source>
</evidence>
<keyword evidence="7 13" id="KW-0406">Ion transport</keyword>
<keyword evidence="5 15" id="KW-0732">Signal</keyword>
<feature type="signal peptide" evidence="15">
    <location>
        <begin position="1"/>
        <end position="22"/>
    </location>
</feature>
<dbReference type="InterPro" id="IPR017103">
    <property type="entry name" value="Iontropic_Glu_rcpt_pln"/>
</dbReference>
<dbReference type="Gene3D" id="3.40.50.2300">
    <property type="match status" value="2"/>
</dbReference>
<comment type="subcellular location">
    <subcellularLocation>
        <location evidence="1">Membrane</location>
        <topology evidence="1">Multi-pass membrane protein</topology>
    </subcellularLocation>
</comment>
<evidence type="ECO:0000256" key="8">
    <source>
        <dbReference type="ARBA" id="ARBA00023136"/>
    </source>
</evidence>
<keyword evidence="9 13" id="KW-0675">Receptor</keyword>
<dbReference type="GO" id="GO:1901701">
    <property type="term" value="P:cellular response to oxygen-containing compound"/>
    <property type="evidence" value="ECO:0007669"/>
    <property type="project" value="UniProtKB-ARBA"/>
</dbReference>
<dbReference type="InterPro" id="IPR044440">
    <property type="entry name" value="GABAb_receptor_plant_PBP1"/>
</dbReference>
<dbReference type="CDD" id="cd19990">
    <property type="entry name" value="PBP1_GABAb_receptor_plant"/>
    <property type="match status" value="1"/>
</dbReference>
<gene>
    <name evidence="17" type="ORF">J5N97_002831</name>
</gene>
<dbReference type="SUPFAM" id="SSF53850">
    <property type="entry name" value="Periplasmic binding protein-like II"/>
    <property type="match status" value="1"/>
</dbReference>
<evidence type="ECO:0000313" key="18">
    <source>
        <dbReference type="Proteomes" id="UP001085076"/>
    </source>
</evidence>
<keyword evidence="10" id="KW-0325">Glycoprotein</keyword>
<comment type="similarity">
    <text evidence="2 13">Belongs to the glutamate-gated ion channel (TC 1.A.10.1) family.</text>
</comment>
<evidence type="ECO:0000256" key="13">
    <source>
        <dbReference type="PIRNR" id="PIRNR037090"/>
    </source>
</evidence>
<feature type="transmembrane region" description="Helical" evidence="14">
    <location>
        <begin position="826"/>
        <end position="850"/>
    </location>
</feature>
<dbReference type="Proteomes" id="UP001085076">
    <property type="component" value="Miscellaneous, Linkage group lg01"/>
</dbReference>
<evidence type="ECO:0000256" key="15">
    <source>
        <dbReference type="SAM" id="SignalP"/>
    </source>
</evidence>
<keyword evidence="3 13" id="KW-0813">Transport</keyword>